<dbReference type="InterPro" id="IPR000792">
    <property type="entry name" value="Tscrpt_reg_LuxR_C"/>
</dbReference>
<dbReference type="InterPro" id="IPR036388">
    <property type="entry name" value="WH-like_DNA-bd_sf"/>
</dbReference>
<feature type="region of interest" description="Disordered" evidence="3">
    <location>
        <begin position="115"/>
        <end position="209"/>
    </location>
</feature>
<dbReference type="SUPFAM" id="SSF46894">
    <property type="entry name" value="C-terminal effector domain of the bipartite response regulators"/>
    <property type="match status" value="1"/>
</dbReference>
<dbReference type="InterPro" id="IPR027417">
    <property type="entry name" value="P-loop_NTPase"/>
</dbReference>
<dbReference type="GO" id="GO:0003677">
    <property type="term" value="F:DNA binding"/>
    <property type="evidence" value="ECO:0007669"/>
    <property type="project" value="InterPro"/>
</dbReference>
<dbReference type="PROSITE" id="PS50043">
    <property type="entry name" value="HTH_LUXR_2"/>
    <property type="match status" value="1"/>
</dbReference>
<dbReference type="PRINTS" id="PR00038">
    <property type="entry name" value="HTHLUXR"/>
</dbReference>
<keyword evidence="1" id="KW-0547">Nucleotide-binding</keyword>
<dbReference type="RefSeq" id="WP_015031962.1">
    <property type="nucleotide sequence ID" value="NC_018750.1"/>
</dbReference>
<keyword evidence="6" id="KW-1185">Reference proteome</keyword>
<dbReference type="CDD" id="cd06170">
    <property type="entry name" value="LuxR_C_like"/>
    <property type="match status" value="1"/>
</dbReference>
<dbReference type="PANTHER" id="PTHR16305:SF35">
    <property type="entry name" value="TRANSCRIPTIONAL ACTIVATOR DOMAIN"/>
    <property type="match status" value="1"/>
</dbReference>
<dbReference type="Pfam" id="PF13191">
    <property type="entry name" value="AAA_16"/>
    <property type="match status" value="1"/>
</dbReference>
<dbReference type="GO" id="GO:0006355">
    <property type="term" value="P:regulation of DNA-templated transcription"/>
    <property type="evidence" value="ECO:0007669"/>
    <property type="project" value="InterPro"/>
</dbReference>
<dbReference type="KEGG" id="sve:SVEN_0756"/>
<feature type="region of interest" description="Disordered" evidence="3">
    <location>
        <begin position="32"/>
        <end position="51"/>
    </location>
</feature>
<evidence type="ECO:0000313" key="5">
    <source>
        <dbReference type="EMBL" id="CCA54043.1"/>
    </source>
</evidence>
<proteinExistence type="predicted"/>
<dbReference type="SUPFAM" id="SSF48452">
    <property type="entry name" value="TPR-like"/>
    <property type="match status" value="1"/>
</dbReference>
<evidence type="ECO:0000256" key="3">
    <source>
        <dbReference type="SAM" id="MobiDB-lite"/>
    </source>
</evidence>
<organism evidence="5 6">
    <name type="scientific">Streptomyces venezuelae (strain ATCC 10712 / CBS 650.69 / DSM 40230 / JCM 4526 / NBRC 13096 / PD 04745)</name>
    <dbReference type="NCBI Taxonomy" id="953739"/>
    <lineage>
        <taxon>Bacteria</taxon>
        <taxon>Bacillati</taxon>
        <taxon>Actinomycetota</taxon>
        <taxon>Actinomycetes</taxon>
        <taxon>Kitasatosporales</taxon>
        <taxon>Streptomycetaceae</taxon>
        <taxon>Streptomyces</taxon>
    </lineage>
</organism>
<evidence type="ECO:0000313" key="6">
    <source>
        <dbReference type="Proteomes" id="UP000006854"/>
    </source>
</evidence>
<dbReference type="OrthoDB" id="4500249at2"/>
<dbReference type="HOGENOM" id="CLU_006850_2_2_11"/>
<protein>
    <recommendedName>
        <fullName evidence="4">HTH luxR-type domain-containing protein</fullName>
    </recommendedName>
</protein>
<dbReference type="Proteomes" id="UP000006854">
    <property type="component" value="Chromosome"/>
</dbReference>
<sequence length="1065" mass="111361">MDTSADPGCADRAPLAGRAGELARLDALLRGRGTGAGGAGGPVAVDVTGEPGIGKTRLLTEFANRARRAGVTVLRGRATPPDPHPGPSFHPFTDAFADLDPGDRTLFPELAERAEEAGAGGGPWATDPGSEPEPHHDRATSEATRTSRRPGAHRDDDQIRRVAAALGRFAGPAPAPERDPEVAGSAPKREPEVAGPASEREHEVAAADQGRTAVAARGLVIVLDDFHGADPASVALVDHLLRHPLRAPVLLVLARRERQTPPALASVLARAADAGALTRLALGPLTPEECAEGLTPGLTRRQAGEVHALGLGNPLYHRALAHARTHREEAPGAGPVAVLLAELSPLRPLERAVVDSLAVLDGRATTALLAAVAHPANEAAFDAALGELSRRDLVRGGEDGRVLVLRHPALAELLRGTLAPWRRRELHRRAADALARAGAPVTERAPHLVRAATAWDPVVGAELTEAAERIGAADPGRAADWLAAVLGLLPDTAEHRATWRDLTLRRARALGSAGRVAESRDLLHHLIDACDTDATDATGDTDGTDETRTSAVLLCAFMERHLGRYPEADALLRRELERTPGPRPDLRTWLVVEWGCRALFAARYPEVRPVLADTLAEARRRGDDAGAAEVLTLAALGEAYEGETTAARVHAAEAAALTGTFTDGELADHAESLVRLSWTEVFLEQYGTAERHATRGIAMARRAGRPFALSQLLLCSAYVHFLTGRVGAALDLADESLAVARTLGGAELVGFSGAIRAVVLLHARPLGDPEALAAAEEAAATVGTAEGWWATQARCLLGYCVPLGEDPHRVREVLVRAGGDRNLSRLQPSLRPGYLELLAGAALATGDLAEAERVARRALAEAEPLGLPAQRAAALRAWGQVLARRGEPVAAAEALTEAVRESARSGATVREAHSLLLAAPYVRAAGDGTAAAALWRRGRRLAADGGARLLADVADHTWPGTRPAPEGGVAGGRLAVLTPREREISVLVAEGLTNQAVAERLCLSPRTVESHVARVYRKTGVETRAGLASLVVRDGVVRDGVGGVGIGGGVGGVGGGVGGGYFSRG</sequence>
<dbReference type="eggNOG" id="COG2909">
    <property type="taxonomic scope" value="Bacteria"/>
</dbReference>
<dbReference type="AlphaFoldDB" id="F2R9U3"/>
<dbReference type="PANTHER" id="PTHR16305">
    <property type="entry name" value="TESTICULAR SOLUBLE ADENYLYL CYCLASE"/>
    <property type="match status" value="1"/>
</dbReference>
<dbReference type="InterPro" id="IPR041664">
    <property type="entry name" value="AAA_16"/>
</dbReference>
<reference evidence="5 6" key="1">
    <citation type="journal article" date="2011" name="BMC Genomics">
        <title>Genome-wide analysis of the role of GlnR in Streptomyces venezuelae provides new insights into global nitrogen regulation in actinomycetes.</title>
        <authorList>
            <person name="Pullan S.T."/>
            <person name="Bibb M.J."/>
            <person name="Merrick M."/>
        </authorList>
    </citation>
    <scope>NUCLEOTIDE SEQUENCE [LARGE SCALE GENOMIC DNA]</scope>
    <source>
        <strain evidence="5">ATCC 10712</strain>
    </source>
</reference>
<feature type="region of interest" description="Disordered" evidence="3">
    <location>
        <begin position="73"/>
        <end position="93"/>
    </location>
</feature>
<dbReference type="EMBL" id="FR845719">
    <property type="protein sequence ID" value="CCA54043.1"/>
    <property type="molecule type" value="Genomic_DNA"/>
</dbReference>
<feature type="domain" description="HTH luxR-type" evidence="4">
    <location>
        <begin position="970"/>
        <end position="1035"/>
    </location>
</feature>
<accession>F2R9U3</accession>
<dbReference type="GeneID" id="51861344"/>
<keyword evidence="2" id="KW-0067">ATP-binding</keyword>
<dbReference type="GO" id="GO:0004016">
    <property type="term" value="F:adenylate cyclase activity"/>
    <property type="evidence" value="ECO:0007669"/>
    <property type="project" value="TreeGrafter"/>
</dbReference>
<dbReference type="PATRIC" id="fig|953739.5.peg.2803"/>
<evidence type="ECO:0000256" key="1">
    <source>
        <dbReference type="ARBA" id="ARBA00022741"/>
    </source>
</evidence>
<dbReference type="GO" id="GO:0005737">
    <property type="term" value="C:cytoplasm"/>
    <property type="evidence" value="ECO:0007669"/>
    <property type="project" value="TreeGrafter"/>
</dbReference>
<dbReference type="GO" id="GO:0005524">
    <property type="term" value="F:ATP binding"/>
    <property type="evidence" value="ECO:0007669"/>
    <property type="project" value="UniProtKB-KW"/>
</dbReference>
<dbReference type="SUPFAM" id="SSF52540">
    <property type="entry name" value="P-loop containing nucleoside triphosphate hydrolases"/>
    <property type="match status" value="1"/>
</dbReference>
<gene>
    <name evidence="5" type="ordered locus">SVEN_0756</name>
</gene>
<feature type="compositionally biased region" description="Basic and acidic residues" evidence="3">
    <location>
        <begin position="176"/>
        <end position="205"/>
    </location>
</feature>
<dbReference type="Pfam" id="PF00196">
    <property type="entry name" value="GerE"/>
    <property type="match status" value="1"/>
</dbReference>
<dbReference type="Gene3D" id="1.25.40.10">
    <property type="entry name" value="Tetratricopeptide repeat domain"/>
    <property type="match status" value="1"/>
</dbReference>
<feature type="compositionally biased region" description="Gly residues" evidence="3">
    <location>
        <begin position="32"/>
        <end position="41"/>
    </location>
</feature>
<dbReference type="Gene3D" id="1.10.10.10">
    <property type="entry name" value="Winged helix-like DNA-binding domain superfamily/Winged helix DNA-binding domain"/>
    <property type="match status" value="1"/>
</dbReference>
<evidence type="ECO:0000259" key="4">
    <source>
        <dbReference type="PROSITE" id="PS50043"/>
    </source>
</evidence>
<evidence type="ECO:0000256" key="2">
    <source>
        <dbReference type="ARBA" id="ARBA00022840"/>
    </source>
</evidence>
<name>F2R9U3_STRVP</name>
<dbReference type="SMART" id="SM00421">
    <property type="entry name" value="HTH_LUXR"/>
    <property type="match status" value="1"/>
</dbReference>
<dbReference type="InterPro" id="IPR016032">
    <property type="entry name" value="Sig_transdc_resp-reg_C-effctor"/>
</dbReference>
<dbReference type="eggNOG" id="COG2197">
    <property type="taxonomic scope" value="Bacteria"/>
</dbReference>
<dbReference type="PROSITE" id="PS00622">
    <property type="entry name" value="HTH_LUXR_1"/>
    <property type="match status" value="1"/>
</dbReference>
<dbReference type="InterPro" id="IPR011990">
    <property type="entry name" value="TPR-like_helical_dom_sf"/>
</dbReference>
<dbReference type="STRING" id="953739.SVEN_0756"/>